<organism evidence="2 3">
    <name type="scientific">Xylaria grammica</name>
    <dbReference type="NCBI Taxonomy" id="363999"/>
    <lineage>
        <taxon>Eukaryota</taxon>
        <taxon>Fungi</taxon>
        <taxon>Dikarya</taxon>
        <taxon>Ascomycota</taxon>
        <taxon>Pezizomycotina</taxon>
        <taxon>Sordariomycetes</taxon>
        <taxon>Xylariomycetidae</taxon>
        <taxon>Xylariales</taxon>
        <taxon>Xylariaceae</taxon>
        <taxon>Xylaria</taxon>
    </lineage>
</organism>
<reference evidence="2 3" key="1">
    <citation type="submission" date="2018-12" db="EMBL/GenBank/DDBJ databases">
        <title>Draft genome sequence of Xylaria grammica IHI A82.</title>
        <authorList>
            <person name="Buettner E."/>
            <person name="Kellner H."/>
        </authorList>
    </citation>
    <scope>NUCLEOTIDE SEQUENCE [LARGE SCALE GENOMIC DNA]</scope>
    <source>
        <strain evidence="2 3">IHI A82</strain>
    </source>
</reference>
<dbReference type="Proteomes" id="UP000286045">
    <property type="component" value="Unassembled WGS sequence"/>
</dbReference>
<accession>A0A439DKE4</accession>
<gene>
    <name evidence="2" type="ORF">EKO27_g214</name>
</gene>
<comment type="caution">
    <text evidence="2">The sequence shown here is derived from an EMBL/GenBank/DDBJ whole genome shotgun (WGS) entry which is preliminary data.</text>
</comment>
<name>A0A439DKE4_9PEZI</name>
<keyword evidence="3" id="KW-1185">Reference proteome</keyword>
<evidence type="ECO:0000313" key="3">
    <source>
        <dbReference type="Proteomes" id="UP000286045"/>
    </source>
</evidence>
<dbReference type="EMBL" id="RYZI01000002">
    <property type="protein sequence ID" value="RWA14874.1"/>
    <property type="molecule type" value="Genomic_DNA"/>
</dbReference>
<protein>
    <recommendedName>
        <fullName evidence="1">DUF7907 domain-containing protein</fullName>
    </recommendedName>
</protein>
<dbReference type="InterPro" id="IPR057229">
    <property type="entry name" value="DUF7907"/>
</dbReference>
<evidence type="ECO:0000259" key="1">
    <source>
        <dbReference type="Pfam" id="PF25484"/>
    </source>
</evidence>
<dbReference type="Pfam" id="PF25484">
    <property type="entry name" value="DUF7907"/>
    <property type="match status" value="1"/>
</dbReference>
<proteinExistence type="predicted"/>
<feature type="domain" description="DUF7907" evidence="1">
    <location>
        <begin position="48"/>
        <end position="160"/>
    </location>
</feature>
<sequence>MFAKAVATYNVLATVSAALLHRQSVQGNGVTFNPYGCAGPINIASNIGGNPFYFNGTSNGVVLPGHWGGGEYYAGLIVTPGGSATTPSNNRVEVRCNQTTPLGFAVEAGDPVPHLLYGDGAWMACPGEVLGDDYSIRLSYKKAGQITLEGCADIELWPVCADDVETELFDGAQKVTCLSDWTWG</sequence>
<dbReference type="AlphaFoldDB" id="A0A439DKE4"/>
<evidence type="ECO:0000313" key="2">
    <source>
        <dbReference type="EMBL" id="RWA14874.1"/>
    </source>
</evidence>